<proteinExistence type="predicted"/>
<dbReference type="Gene3D" id="3.10.620.30">
    <property type="match status" value="1"/>
</dbReference>
<reference evidence="2 3" key="1">
    <citation type="submission" date="2020-11" db="EMBL/GenBank/DDBJ databases">
        <authorList>
            <person name="Peeters C."/>
        </authorList>
    </citation>
    <scope>NUCLEOTIDE SEQUENCE [LARGE SCALE GENOMIC DNA]</scope>
    <source>
        <strain evidence="2 3">LMG 8286</strain>
    </source>
</reference>
<gene>
    <name evidence="2" type="ORF">LMG8286_00489</name>
</gene>
<keyword evidence="3" id="KW-1185">Reference proteome</keyword>
<dbReference type="InterPro" id="IPR038765">
    <property type="entry name" value="Papain-like_cys_pep_sf"/>
</dbReference>
<dbReference type="SMART" id="SM00460">
    <property type="entry name" value="TGc"/>
    <property type="match status" value="1"/>
</dbReference>
<dbReference type="Proteomes" id="UP000789359">
    <property type="component" value="Unassembled WGS sequence"/>
</dbReference>
<sequence length="377" mass="42396">MQVLGLSLVILMQGIFMQRRDFFKIGAVLGAASVLPSVAFGANSVQKMGAVRTFDVSLKHAILEKGKMTRFWLPLVTNTPFQQLVSDYKVSTNAREHFISDLEIPTLFADFNKDEQKAFIDVSFRVQTTERNTDFSKVNFKENEKLAPEISRYLEPTAQIPTTGIVKEFADKIVGKTKGDLERARLIYNWVADTMERDNSVMGCGLGDVKMILESGKLVGKCTDINSVFVGLCRALGIPARELFGIRVGSSRFSGQMGAKPKDDGLSHISGAQHCRAEFYLKGYGWIPVDPADVTKVRLGEKLQNGDAKLNEVREFLFGNWEMCWIGFNYGRDFDLKPRAEQTPINNFGYPYAEVDGNTQNYYDPKEFSYNYTSKEV</sequence>
<dbReference type="Pfam" id="PF01841">
    <property type="entry name" value="Transglut_core"/>
    <property type="match status" value="1"/>
</dbReference>
<evidence type="ECO:0000313" key="3">
    <source>
        <dbReference type="Proteomes" id="UP000789359"/>
    </source>
</evidence>
<dbReference type="PANTHER" id="PTHR38339">
    <property type="entry name" value="TRANSGLUTAMINASE DOMAIN PROTEIN"/>
    <property type="match status" value="1"/>
</dbReference>
<comment type="caution">
    <text evidence="2">The sequence shown here is derived from an EMBL/GenBank/DDBJ whole genome shotgun (WGS) entry which is preliminary data.</text>
</comment>
<protein>
    <recommendedName>
        <fullName evidence="1">Transglutaminase-like domain-containing protein</fullName>
    </recommendedName>
</protein>
<dbReference type="EMBL" id="CAJHOE010000001">
    <property type="protein sequence ID" value="CAD7286691.1"/>
    <property type="molecule type" value="Genomic_DNA"/>
</dbReference>
<accession>A0ABM8Q1J8</accession>
<feature type="domain" description="Transglutaminase-like" evidence="1">
    <location>
        <begin position="214"/>
        <end position="293"/>
    </location>
</feature>
<name>A0ABM8Q1J8_9BACT</name>
<evidence type="ECO:0000313" key="2">
    <source>
        <dbReference type="EMBL" id="CAD7286691.1"/>
    </source>
</evidence>
<dbReference type="SUPFAM" id="SSF54001">
    <property type="entry name" value="Cysteine proteinases"/>
    <property type="match status" value="1"/>
</dbReference>
<evidence type="ECO:0000259" key="1">
    <source>
        <dbReference type="SMART" id="SM00460"/>
    </source>
</evidence>
<dbReference type="PANTHER" id="PTHR38339:SF1">
    <property type="entry name" value="TRANSGLUTAMINASE-LIKE DOMAIN-CONTAINING PROTEIN"/>
    <property type="match status" value="1"/>
</dbReference>
<dbReference type="InterPro" id="IPR002931">
    <property type="entry name" value="Transglutaminase-like"/>
</dbReference>
<organism evidence="2 3">
    <name type="scientific">Campylobacter suis</name>
    <dbReference type="NCBI Taxonomy" id="2790657"/>
    <lineage>
        <taxon>Bacteria</taxon>
        <taxon>Pseudomonadati</taxon>
        <taxon>Campylobacterota</taxon>
        <taxon>Epsilonproteobacteria</taxon>
        <taxon>Campylobacterales</taxon>
        <taxon>Campylobacteraceae</taxon>
        <taxon>Campylobacter</taxon>
    </lineage>
</organism>